<dbReference type="InterPro" id="IPR015421">
    <property type="entry name" value="PyrdxlP-dep_Trfase_major"/>
</dbReference>
<dbReference type="GO" id="GO:0016829">
    <property type="term" value="F:lyase activity"/>
    <property type="evidence" value="ECO:0007669"/>
    <property type="project" value="UniProtKB-KW"/>
</dbReference>
<evidence type="ECO:0000313" key="4">
    <source>
        <dbReference type="Proteomes" id="UP000292209"/>
    </source>
</evidence>
<evidence type="ECO:0000313" key="3">
    <source>
        <dbReference type="EMBL" id="RZS96949.1"/>
    </source>
</evidence>
<dbReference type="InterPro" id="IPR015424">
    <property type="entry name" value="PyrdxlP-dep_Trfase"/>
</dbReference>
<dbReference type="Pfam" id="PF00266">
    <property type="entry name" value="Aminotran_5"/>
    <property type="match status" value="1"/>
</dbReference>
<dbReference type="Gene3D" id="3.90.1150.10">
    <property type="entry name" value="Aspartate Aminotransferase, domain 1"/>
    <property type="match status" value="1"/>
</dbReference>
<dbReference type="EMBL" id="SGXG01000001">
    <property type="protein sequence ID" value="RZS96949.1"/>
    <property type="molecule type" value="Genomic_DNA"/>
</dbReference>
<dbReference type="Proteomes" id="UP000292209">
    <property type="component" value="Unassembled WGS sequence"/>
</dbReference>
<proteinExistence type="predicted"/>
<reference evidence="3 4" key="1">
    <citation type="submission" date="2019-02" db="EMBL/GenBank/DDBJ databases">
        <title>Genomic Encyclopedia of Archaeal and Bacterial Type Strains, Phase II (KMG-II): from individual species to whole genera.</title>
        <authorList>
            <person name="Goeker M."/>
        </authorList>
    </citation>
    <scope>NUCLEOTIDE SEQUENCE [LARGE SCALE GENOMIC DNA]</scope>
    <source>
        <strain evidence="3 4">DSM 21411</strain>
    </source>
</reference>
<comment type="caution">
    <text evidence="3">The sequence shown here is derived from an EMBL/GenBank/DDBJ whole genome shotgun (WGS) entry which is preliminary data.</text>
</comment>
<name>A0A4V2F6N6_9BACT</name>
<dbReference type="SUPFAM" id="SSF53383">
    <property type="entry name" value="PLP-dependent transferases"/>
    <property type="match status" value="1"/>
</dbReference>
<keyword evidence="4" id="KW-1185">Reference proteome</keyword>
<protein>
    <submittedName>
        <fullName evidence="3">Selenocysteine lyase/cysteine desulfurase</fullName>
    </submittedName>
</protein>
<evidence type="ECO:0000256" key="1">
    <source>
        <dbReference type="ARBA" id="ARBA00022898"/>
    </source>
</evidence>
<evidence type="ECO:0000259" key="2">
    <source>
        <dbReference type="Pfam" id="PF00266"/>
    </source>
</evidence>
<dbReference type="OrthoDB" id="513408at2"/>
<dbReference type="PANTHER" id="PTHR43586:SF15">
    <property type="entry name" value="BLR3095 PROTEIN"/>
    <property type="match status" value="1"/>
</dbReference>
<gene>
    <name evidence="3" type="ORF">BC751_2545</name>
</gene>
<feature type="domain" description="Aminotransferase class V" evidence="2">
    <location>
        <begin position="55"/>
        <end position="378"/>
    </location>
</feature>
<dbReference type="InterPro" id="IPR015422">
    <property type="entry name" value="PyrdxlP-dep_Trfase_small"/>
</dbReference>
<dbReference type="Gene3D" id="3.40.640.10">
    <property type="entry name" value="Type I PLP-dependent aspartate aminotransferase-like (Major domain)"/>
    <property type="match status" value="1"/>
</dbReference>
<keyword evidence="3" id="KW-0456">Lyase</keyword>
<dbReference type="PANTHER" id="PTHR43586">
    <property type="entry name" value="CYSTEINE DESULFURASE"/>
    <property type="match status" value="1"/>
</dbReference>
<keyword evidence="1" id="KW-0663">Pyridoxal phosphate</keyword>
<dbReference type="InterPro" id="IPR000192">
    <property type="entry name" value="Aminotrans_V_dom"/>
</dbReference>
<organism evidence="3 4">
    <name type="scientific">Cecembia calidifontis</name>
    <dbReference type="NCBI Taxonomy" id="1187080"/>
    <lineage>
        <taxon>Bacteria</taxon>
        <taxon>Pseudomonadati</taxon>
        <taxon>Bacteroidota</taxon>
        <taxon>Cytophagia</taxon>
        <taxon>Cytophagales</taxon>
        <taxon>Cyclobacteriaceae</taxon>
        <taxon>Cecembia</taxon>
    </lineage>
</organism>
<accession>A0A4V2F6N6</accession>
<dbReference type="AlphaFoldDB" id="A0A4V2F6N6"/>
<sequence length="390" mass="43703">MANILKNQKHLFQLPEDIHYLNGAYMSPLLRSVEEIGIQALIQKRNPTSIQPKDFFETGEKIKANFARLVNCPAQQVAIIPAASYGLTTAVTNLPLDNGNTAIVVSDEFPSGYYAIEKWCRDHGKQLKTIPAQEFKQGRGEIWNQRILEAINQDTAVVLMSTIHWADGTQFDLKAIGQKCKENNAFFILDGTQSVGALPIDVKEIQADALVCAGYKWLMGPYAIGAAYFSEYFNNGIPLEETWVNRSNAQQFSNLTQYVEEYSPGAGRFNVGEYGNFILLPMFHAALGQILDWGVANIQTYCDEISRPLVEYCRKNGFWLEEDAYRAKHLFGIVLPDGLNNSEIIQRLQENKVFVSIRGKAIRISLHLYNTDADIKTLIGVLDGILAEKA</sequence>